<evidence type="ECO:0000313" key="2">
    <source>
        <dbReference type="Proteomes" id="UP001275084"/>
    </source>
</evidence>
<protein>
    <submittedName>
        <fullName evidence="1">Uncharacterized protein</fullName>
    </submittedName>
</protein>
<reference evidence="1" key="1">
    <citation type="journal article" date="2023" name="Mol. Phylogenet. Evol.">
        <title>Genome-scale phylogeny and comparative genomics of the fungal order Sordariales.</title>
        <authorList>
            <person name="Hensen N."/>
            <person name="Bonometti L."/>
            <person name="Westerberg I."/>
            <person name="Brannstrom I.O."/>
            <person name="Guillou S."/>
            <person name="Cros-Aarteil S."/>
            <person name="Calhoun S."/>
            <person name="Haridas S."/>
            <person name="Kuo A."/>
            <person name="Mondo S."/>
            <person name="Pangilinan J."/>
            <person name="Riley R."/>
            <person name="LaButti K."/>
            <person name="Andreopoulos B."/>
            <person name="Lipzen A."/>
            <person name="Chen C."/>
            <person name="Yan M."/>
            <person name="Daum C."/>
            <person name="Ng V."/>
            <person name="Clum A."/>
            <person name="Steindorff A."/>
            <person name="Ohm R.A."/>
            <person name="Martin F."/>
            <person name="Silar P."/>
            <person name="Natvig D.O."/>
            <person name="Lalanne C."/>
            <person name="Gautier V."/>
            <person name="Ament-Velasquez S.L."/>
            <person name="Kruys A."/>
            <person name="Hutchinson M.I."/>
            <person name="Powell A.J."/>
            <person name="Barry K."/>
            <person name="Miller A.N."/>
            <person name="Grigoriev I.V."/>
            <person name="Debuchy R."/>
            <person name="Gladieux P."/>
            <person name="Hiltunen Thoren M."/>
            <person name="Johannesson H."/>
        </authorList>
    </citation>
    <scope>NUCLEOTIDE SEQUENCE</scope>
    <source>
        <strain evidence="1">CBS 955.72</strain>
    </source>
</reference>
<evidence type="ECO:0000313" key="1">
    <source>
        <dbReference type="EMBL" id="KAK3364703.1"/>
    </source>
</evidence>
<name>A0AAJ0HXL8_9PEZI</name>
<comment type="caution">
    <text evidence="1">The sequence shown here is derived from an EMBL/GenBank/DDBJ whole genome shotgun (WGS) entry which is preliminary data.</text>
</comment>
<dbReference type="Gene3D" id="3.40.50.150">
    <property type="entry name" value="Vaccinia Virus protein VP39"/>
    <property type="match status" value="1"/>
</dbReference>
<gene>
    <name evidence="1" type="ORF">B0T25DRAFT_628279</name>
</gene>
<accession>A0AAJ0HXL8</accession>
<reference evidence="1" key="2">
    <citation type="submission" date="2023-06" db="EMBL/GenBank/DDBJ databases">
        <authorList>
            <consortium name="Lawrence Berkeley National Laboratory"/>
            <person name="Haridas S."/>
            <person name="Hensen N."/>
            <person name="Bonometti L."/>
            <person name="Westerberg I."/>
            <person name="Brannstrom I.O."/>
            <person name="Guillou S."/>
            <person name="Cros-Aarteil S."/>
            <person name="Calhoun S."/>
            <person name="Kuo A."/>
            <person name="Mondo S."/>
            <person name="Pangilinan J."/>
            <person name="Riley R."/>
            <person name="Labutti K."/>
            <person name="Andreopoulos B."/>
            <person name="Lipzen A."/>
            <person name="Chen C."/>
            <person name="Yanf M."/>
            <person name="Daum C."/>
            <person name="Ng V."/>
            <person name="Clum A."/>
            <person name="Steindorff A."/>
            <person name="Ohm R."/>
            <person name="Martin F."/>
            <person name="Silar P."/>
            <person name="Natvig D."/>
            <person name="Lalanne C."/>
            <person name="Gautier V."/>
            <person name="Ament-Velasquez S.L."/>
            <person name="Kruys A."/>
            <person name="Hutchinson M.I."/>
            <person name="Powell A.J."/>
            <person name="Barry K."/>
            <person name="Miller A.N."/>
            <person name="Grigoriev I.V."/>
            <person name="Debuchy R."/>
            <person name="Gladieux P."/>
            <person name="Thoren M.H."/>
            <person name="Johannesson H."/>
        </authorList>
    </citation>
    <scope>NUCLEOTIDE SEQUENCE</scope>
    <source>
        <strain evidence="1">CBS 955.72</strain>
    </source>
</reference>
<keyword evidence="2" id="KW-1185">Reference proteome</keyword>
<proteinExistence type="predicted"/>
<dbReference type="InterPro" id="IPR029063">
    <property type="entry name" value="SAM-dependent_MTases_sf"/>
</dbReference>
<dbReference type="EMBL" id="JAUIQD010000001">
    <property type="protein sequence ID" value="KAK3364703.1"/>
    <property type="molecule type" value="Genomic_DNA"/>
</dbReference>
<dbReference type="Proteomes" id="UP001275084">
    <property type="component" value="Unassembled WGS sequence"/>
</dbReference>
<sequence length="129" mass="13239">MLARTNKIKSPKGAEAENVAFFKGATTAMPPAAEVADYVISNCVINPVPAAKKALVFREIDAKGDLNIYLGTAEGGTKKTDCCAPPAAGGGGGCIGAQITCCSTAPAGVLEETNLNEWVGSYKVYAVKK</sequence>
<organism evidence="1 2">
    <name type="scientific">Lasiosphaeria hispida</name>
    <dbReference type="NCBI Taxonomy" id="260671"/>
    <lineage>
        <taxon>Eukaryota</taxon>
        <taxon>Fungi</taxon>
        <taxon>Dikarya</taxon>
        <taxon>Ascomycota</taxon>
        <taxon>Pezizomycotina</taxon>
        <taxon>Sordariomycetes</taxon>
        <taxon>Sordariomycetidae</taxon>
        <taxon>Sordariales</taxon>
        <taxon>Lasiosphaeriaceae</taxon>
        <taxon>Lasiosphaeria</taxon>
    </lineage>
</organism>
<dbReference type="AlphaFoldDB" id="A0AAJ0HXL8"/>